<protein>
    <submittedName>
        <fullName evidence="7">Chemotactic transduction protein ChpE</fullName>
    </submittedName>
</protein>
<evidence type="ECO:0000256" key="6">
    <source>
        <dbReference type="SAM" id="Phobius"/>
    </source>
</evidence>
<feature type="transmembrane region" description="Helical" evidence="6">
    <location>
        <begin position="38"/>
        <end position="63"/>
    </location>
</feature>
<organism evidence="7 8">
    <name type="scientific">Ktedonobacter robiniae</name>
    <dbReference type="NCBI Taxonomy" id="2778365"/>
    <lineage>
        <taxon>Bacteria</taxon>
        <taxon>Bacillati</taxon>
        <taxon>Chloroflexota</taxon>
        <taxon>Ktedonobacteria</taxon>
        <taxon>Ktedonobacterales</taxon>
        <taxon>Ktedonobacteraceae</taxon>
        <taxon>Ktedonobacter</taxon>
    </lineage>
</organism>
<evidence type="ECO:0000313" key="8">
    <source>
        <dbReference type="Proteomes" id="UP000654345"/>
    </source>
</evidence>
<feature type="transmembrane region" description="Helical" evidence="6">
    <location>
        <begin position="70"/>
        <end position="88"/>
    </location>
</feature>
<dbReference type="Proteomes" id="UP000654345">
    <property type="component" value="Unassembled WGS sequence"/>
</dbReference>
<dbReference type="RefSeq" id="WP_201370385.1">
    <property type="nucleotide sequence ID" value="NZ_BNJG01000001.1"/>
</dbReference>
<evidence type="ECO:0000313" key="7">
    <source>
        <dbReference type="EMBL" id="GHO53571.1"/>
    </source>
</evidence>
<sequence length="207" mass="22200">MPLFFSAFGLGLALFATPGAITAQLLRGLGRRGFLGALSLQLGALLGLLLWAVVALIGAAFLVQNMVARMLLGATGVLLLLLLMWQALKDAYQGSVGEKKAANGQGDFILGIALTLANPFPVVFWLSVLPTLIATRQMSLDFKEVMVFFAGFLVSASLWSVLISSLISYGRRFVTPAFFRLVNLICGLALGFFALKLLWSMLTLLNG</sequence>
<comment type="caution">
    <text evidence="7">The sequence shown here is derived from an EMBL/GenBank/DDBJ whole genome shotgun (WGS) entry which is preliminary data.</text>
</comment>
<keyword evidence="2" id="KW-1003">Cell membrane</keyword>
<feature type="transmembrane region" description="Helical" evidence="6">
    <location>
        <begin position="108"/>
        <end position="133"/>
    </location>
</feature>
<evidence type="ECO:0000256" key="1">
    <source>
        <dbReference type="ARBA" id="ARBA00004651"/>
    </source>
</evidence>
<gene>
    <name evidence="7" type="primary">chpE</name>
    <name evidence="7" type="ORF">KSB_20460</name>
</gene>
<dbReference type="EMBL" id="BNJG01000001">
    <property type="protein sequence ID" value="GHO53571.1"/>
    <property type="molecule type" value="Genomic_DNA"/>
</dbReference>
<evidence type="ECO:0000256" key="5">
    <source>
        <dbReference type="ARBA" id="ARBA00023136"/>
    </source>
</evidence>
<evidence type="ECO:0000256" key="4">
    <source>
        <dbReference type="ARBA" id="ARBA00022989"/>
    </source>
</evidence>
<feature type="transmembrane region" description="Helical" evidence="6">
    <location>
        <begin position="145"/>
        <end position="169"/>
    </location>
</feature>
<keyword evidence="5 6" id="KW-0472">Membrane</keyword>
<dbReference type="PANTHER" id="PTHR38825:SF2">
    <property type="entry name" value="LYSINE TRANSPORTER LYSE"/>
    <property type="match status" value="1"/>
</dbReference>
<dbReference type="PANTHER" id="PTHR38825">
    <property type="entry name" value="LYSINE EXPORTER PROTEIN (LYSE/YGGA)"/>
    <property type="match status" value="1"/>
</dbReference>
<keyword evidence="3 6" id="KW-0812">Transmembrane</keyword>
<name>A0ABQ3ULE7_9CHLR</name>
<keyword evidence="8" id="KW-1185">Reference proteome</keyword>
<dbReference type="InterPro" id="IPR001123">
    <property type="entry name" value="LeuE-type"/>
</dbReference>
<accession>A0ABQ3ULE7</accession>
<proteinExistence type="predicted"/>
<feature type="transmembrane region" description="Helical" evidence="6">
    <location>
        <begin position="181"/>
        <end position="205"/>
    </location>
</feature>
<comment type="subcellular location">
    <subcellularLocation>
        <location evidence="1">Cell membrane</location>
        <topology evidence="1">Multi-pass membrane protein</topology>
    </subcellularLocation>
</comment>
<reference evidence="7 8" key="1">
    <citation type="journal article" date="2021" name="Int. J. Syst. Evol. Microbiol.">
        <title>Reticulibacter mediterranei gen. nov., sp. nov., within the new family Reticulibacteraceae fam. nov., and Ktedonospora formicarum gen. nov., sp. nov., Ktedonobacter robiniae sp. nov., Dictyobacter formicarum sp. nov. and Dictyobacter arantiisoli sp. nov., belonging to the class Ktedonobacteria.</title>
        <authorList>
            <person name="Yabe S."/>
            <person name="Zheng Y."/>
            <person name="Wang C.M."/>
            <person name="Sakai Y."/>
            <person name="Abe K."/>
            <person name="Yokota A."/>
            <person name="Donadio S."/>
            <person name="Cavaletti L."/>
            <person name="Monciardini P."/>
        </authorList>
    </citation>
    <scope>NUCLEOTIDE SEQUENCE [LARGE SCALE GENOMIC DNA]</scope>
    <source>
        <strain evidence="7 8">SOSP1-30</strain>
    </source>
</reference>
<evidence type="ECO:0000256" key="3">
    <source>
        <dbReference type="ARBA" id="ARBA00022692"/>
    </source>
</evidence>
<dbReference type="Pfam" id="PF01810">
    <property type="entry name" value="LysE"/>
    <property type="match status" value="1"/>
</dbReference>
<evidence type="ECO:0000256" key="2">
    <source>
        <dbReference type="ARBA" id="ARBA00022475"/>
    </source>
</evidence>
<keyword evidence="4 6" id="KW-1133">Transmembrane helix</keyword>